<dbReference type="Gene3D" id="3.30.160.60">
    <property type="entry name" value="Classic Zinc Finger"/>
    <property type="match status" value="5"/>
</dbReference>
<dbReference type="PANTHER" id="PTHR24379">
    <property type="entry name" value="KRAB AND ZINC FINGER DOMAIN-CONTAINING"/>
    <property type="match status" value="1"/>
</dbReference>
<keyword evidence="3 5" id="KW-0863">Zinc-finger</keyword>
<dbReference type="GO" id="GO:0008270">
    <property type="term" value="F:zinc ion binding"/>
    <property type="evidence" value="ECO:0007669"/>
    <property type="project" value="UniProtKB-KW"/>
</dbReference>
<feature type="domain" description="C2H2-type" evidence="6">
    <location>
        <begin position="68"/>
        <end position="95"/>
    </location>
</feature>
<sequence>MDDDCSDDYDEDEPNTNLLDDLLGSSAGSHAEKCANNPHLHRTFKIHVNKIYMHSKVDKTLDSFTKLYICHFCEEIFLRRKHIIKHLKVHDKQKFGCKLCDKKFTSQGAVYIHKQQYNTMNPVFTLYLNRFTSQGAVYIHKQQYHQMEKEPIVCDQCGQSFTQKMSLKKHMNIHLNIRNHQCYFCAQTFVDPTTLRNHIDRHKGVRYKCDICGKQYTNRPNLKNHIARHLGLLALKPKPTLKCKQCFMDFKSRHLLNVHKNREHLGLVFKCDLCRKEFAAANNLRVHKKIHTESFPCRICGKMYNSKEGITTHTNRHMEVTFPCPICSKVFYLERPLTDHVLKNHNG</sequence>
<dbReference type="GO" id="GO:0000981">
    <property type="term" value="F:DNA-binding transcription factor activity, RNA polymerase II-specific"/>
    <property type="evidence" value="ECO:0007669"/>
    <property type="project" value="TreeGrafter"/>
</dbReference>
<keyword evidence="1" id="KW-0479">Metal-binding</keyword>
<dbReference type="InterPro" id="IPR036236">
    <property type="entry name" value="Znf_C2H2_sf"/>
</dbReference>
<keyword evidence="4" id="KW-0862">Zinc</keyword>
<feature type="domain" description="C2H2-type" evidence="6">
    <location>
        <begin position="322"/>
        <end position="347"/>
    </location>
</feature>
<evidence type="ECO:0000256" key="3">
    <source>
        <dbReference type="ARBA" id="ARBA00022771"/>
    </source>
</evidence>
<reference evidence="7" key="1">
    <citation type="submission" date="2021-05" db="EMBL/GenBank/DDBJ databases">
        <authorList>
            <person name="Alioto T."/>
            <person name="Alioto T."/>
            <person name="Gomez Garrido J."/>
        </authorList>
    </citation>
    <scope>NUCLEOTIDE SEQUENCE</scope>
</reference>
<accession>A0A8D8W3E2</accession>
<dbReference type="GO" id="GO:0005634">
    <property type="term" value="C:nucleus"/>
    <property type="evidence" value="ECO:0007669"/>
    <property type="project" value="TreeGrafter"/>
</dbReference>
<dbReference type="Pfam" id="PF00096">
    <property type="entry name" value="zf-C2H2"/>
    <property type="match status" value="4"/>
</dbReference>
<dbReference type="AlphaFoldDB" id="A0A8D8W3E2"/>
<evidence type="ECO:0000256" key="2">
    <source>
        <dbReference type="ARBA" id="ARBA00022737"/>
    </source>
</evidence>
<protein>
    <submittedName>
        <fullName evidence="7">Zinc finger protein 112</fullName>
    </submittedName>
</protein>
<feature type="domain" description="C2H2-type" evidence="6">
    <location>
        <begin position="180"/>
        <end position="207"/>
    </location>
</feature>
<dbReference type="SUPFAM" id="SSF57667">
    <property type="entry name" value="beta-beta-alpha zinc fingers"/>
    <property type="match status" value="4"/>
</dbReference>
<dbReference type="FunFam" id="3.30.160.60:FF:000765">
    <property type="entry name" value="Zinc finger 45-like"/>
    <property type="match status" value="1"/>
</dbReference>
<feature type="domain" description="C2H2-type" evidence="6">
    <location>
        <begin position="152"/>
        <end position="179"/>
    </location>
</feature>
<dbReference type="EMBL" id="HBUF01127399">
    <property type="protein sequence ID" value="CAG6643475.1"/>
    <property type="molecule type" value="Transcribed_RNA"/>
</dbReference>
<dbReference type="PROSITE" id="PS50157">
    <property type="entry name" value="ZINC_FINGER_C2H2_2"/>
    <property type="match status" value="8"/>
</dbReference>
<organism evidence="7">
    <name type="scientific">Cacopsylla melanoneura</name>
    <dbReference type="NCBI Taxonomy" id="428564"/>
    <lineage>
        <taxon>Eukaryota</taxon>
        <taxon>Metazoa</taxon>
        <taxon>Ecdysozoa</taxon>
        <taxon>Arthropoda</taxon>
        <taxon>Hexapoda</taxon>
        <taxon>Insecta</taxon>
        <taxon>Pterygota</taxon>
        <taxon>Neoptera</taxon>
        <taxon>Paraneoptera</taxon>
        <taxon>Hemiptera</taxon>
        <taxon>Sternorrhyncha</taxon>
        <taxon>Psylloidea</taxon>
        <taxon>Psyllidae</taxon>
        <taxon>Psyllinae</taxon>
        <taxon>Cacopsylla</taxon>
    </lineage>
</organism>
<feature type="domain" description="C2H2-type" evidence="6">
    <location>
        <begin position="295"/>
        <end position="317"/>
    </location>
</feature>
<name>A0A8D8W3E2_9HEMI</name>
<feature type="domain" description="C2H2-type" evidence="6">
    <location>
        <begin position="95"/>
        <end position="122"/>
    </location>
</feature>
<dbReference type="GO" id="GO:0000977">
    <property type="term" value="F:RNA polymerase II transcription regulatory region sequence-specific DNA binding"/>
    <property type="evidence" value="ECO:0007669"/>
    <property type="project" value="TreeGrafter"/>
</dbReference>
<proteinExistence type="predicted"/>
<feature type="domain" description="C2H2-type" evidence="6">
    <location>
        <begin position="269"/>
        <end position="296"/>
    </location>
</feature>
<dbReference type="PANTHER" id="PTHR24379:SF127">
    <property type="entry name" value="BLOODY FINGERS-RELATED"/>
    <property type="match status" value="1"/>
</dbReference>
<keyword evidence="2" id="KW-0677">Repeat</keyword>
<dbReference type="SMART" id="SM00355">
    <property type="entry name" value="ZnF_C2H2"/>
    <property type="match status" value="9"/>
</dbReference>
<evidence type="ECO:0000259" key="6">
    <source>
        <dbReference type="PROSITE" id="PS50157"/>
    </source>
</evidence>
<dbReference type="PROSITE" id="PS00028">
    <property type="entry name" value="ZINC_FINGER_C2H2_1"/>
    <property type="match status" value="7"/>
</dbReference>
<evidence type="ECO:0000256" key="4">
    <source>
        <dbReference type="ARBA" id="ARBA00022833"/>
    </source>
</evidence>
<evidence type="ECO:0000256" key="5">
    <source>
        <dbReference type="PROSITE-ProRule" id="PRU00042"/>
    </source>
</evidence>
<feature type="domain" description="C2H2-type" evidence="6">
    <location>
        <begin position="207"/>
        <end position="231"/>
    </location>
</feature>
<dbReference type="InterPro" id="IPR013087">
    <property type="entry name" value="Znf_C2H2_type"/>
</dbReference>
<evidence type="ECO:0000313" key="7">
    <source>
        <dbReference type="EMBL" id="CAG6643475.1"/>
    </source>
</evidence>
<evidence type="ECO:0000256" key="1">
    <source>
        <dbReference type="ARBA" id="ARBA00022723"/>
    </source>
</evidence>